<evidence type="ECO:0000259" key="2">
    <source>
        <dbReference type="PROSITE" id="PS51464"/>
    </source>
</evidence>
<sequence>MTAEMAEQPAVLERLIARADAVGDAARTVAPRPFAGTTIVARGSSDHASVVGRYLLELATGRPVSLAAPSLHLLYGARVDYTGQLAIAVSQSGRTPEIVTTLRRLREAGACGLAITNDADSELAAAADALFALEAGEELAVPATKTVTAQLLAFALLARGLAGAGAAGGGAAGAIGSLPFSDADLAALPGAVAAVLADPEPARRAAAALSDATRLVVTARGLLYGAALEAALKLQETSAVAADAFSSADLRHGPIAIVGEGFPVLALSAPGPAQEDVAELVTTLRERGARVLTIACDDDADLALPPVAEALAPIVAVVRAQQLARELALVRGRDPDAPAGLRKVTAT</sequence>
<keyword evidence="3" id="KW-0032">Aminotransferase</keyword>
<dbReference type="PANTHER" id="PTHR10937:SF8">
    <property type="entry name" value="AMINOTRANSFERASE-RELATED"/>
    <property type="match status" value="1"/>
</dbReference>
<evidence type="ECO:0000313" key="4">
    <source>
        <dbReference type="Proteomes" id="UP000008229"/>
    </source>
</evidence>
<dbReference type="CDD" id="cd05008">
    <property type="entry name" value="SIS_GlmS_GlmD_1"/>
    <property type="match status" value="1"/>
</dbReference>
<dbReference type="GO" id="GO:0097367">
    <property type="term" value="F:carbohydrate derivative binding"/>
    <property type="evidence" value="ECO:0007669"/>
    <property type="project" value="InterPro"/>
</dbReference>
<gene>
    <name evidence="3" type="ordered locus">Cwoe_5640</name>
</gene>
<feature type="domain" description="SIS" evidence="2">
    <location>
        <begin position="205"/>
        <end position="338"/>
    </location>
</feature>
<dbReference type="InterPro" id="IPR035466">
    <property type="entry name" value="GlmS/AgaS_SIS"/>
</dbReference>
<dbReference type="EC" id="2.6.1.16" evidence="3"/>
<dbReference type="GO" id="GO:1901135">
    <property type="term" value="P:carbohydrate derivative metabolic process"/>
    <property type="evidence" value="ECO:0007669"/>
    <property type="project" value="InterPro"/>
</dbReference>
<dbReference type="PANTHER" id="PTHR10937">
    <property type="entry name" value="GLUCOSAMINE--FRUCTOSE-6-PHOSPHATE AMINOTRANSFERASE, ISOMERIZING"/>
    <property type="match status" value="1"/>
</dbReference>
<dbReference type="Proteomes" id="UP000008229">
    <property type="component" value="Chromosome"/>
</dbReference>
<dbReference type="SUPFAM" id="SSF53697">
    <property type="entry name" value="SIS domain"/>
    <property type="match status" value="1"/>
</dbReference>
<keyword evidence="3" id="KW-0808">Transferase</keyword>
<reference evidence="3 4" key="1">
    <citation type="journal article" date="2010" name="Stand. Genomic Sci.">
        <title>Complete genome sequence of Conexibacter woesei type strain (ID131577).</title>
        <authorList>
            <person name="Pukall R."/>
            <person name="Lapidus A."/>
            <person name="Glavina Del Rio T."/>
            <person name="Copeland A."/>
            <person name="Tice H."/>
            <person name="Cheng J.-F."/>
            <person name="Lucas S."/>
            <person name="Chen F."/>
            <person name="Nolan M."/>
            <person name="Bruce D."/>
            <person name="Goodwin L."/>
            <person name="Pitluck S."/>
            <person name="Mavromatis K."/>
            <person name="Ivanova N."/>
            <person name="Ovchinnikova G."/>
            <person name="Pati A."/>
            <person name="Chen A."/>
            <person name="Palaniappan K."/>
            <person name="Land M."/>
            <person name="Hauser L."/>
            <person name="Chang Y.-J."/>
            <person name="Jeffries C.D."/>
            <person name="Chain P."/>
            <person name="Meincke L."/>
            <person name="Sims D."/>
            <person name="Brettin T."/>
            <person name="Detter J.C."/>
            <person name="Rohde M."/>
            <person name="Goeker M."/>
            <person name="Bristow J."/>
            <person name="Eisen J.A."/>
            <person name="Markowitz V."/>
            <person name="Kyrpides N.C."/>
            <person name="Klenk H.-P."/>
            <person name="Hugenholtz P."/>
        </authorList>
    </citation>
    <scope>NUCLEOTIDE SEQUENCE [LARGE SCALE GENOMIC DNA]</scope>
    <source>
        <strain evidence="4">DSM 14684 / CIP 108061 / JCM 11494 / NBRC 100937 / ID131577</strain>
    </source>
</reference>
<dbReference type="InterPro" id="IPR035490">
    <property type="entry name" value="GlmS/FrlB_SIS"/>
</dbReference>
<dbReference type="InterPro" id="IPR046348">
    <property type="entry name" value="SIS_dom_sf"/>
</dbReference>
<protein>
    <submittedName>
        <fullName evidence="3">Glutamine--fructose-6-phosphate transaminase (Isomerizing)</fullName>
        <ecNumber evidence="3">2.6.1.16</ecNumber>
    </submittedName>
</protein>
<dbReference type="InterPro" id="IPR001347">
    <property type="entry name" value="SIS_dom"/>
</dbReference>
<name>D3F0W0_CONWI</name>
<keyword evidence="1" id="KW-0677">Repeat</keyword>
<evidence type="ECO:0000256" key="1">
    <source>
        <dbReference type="ARBA" id="ARBA00022737"/>
    </source>
</evidence>
<dbReference type="Gene3D" id="3.40.50.10490">
    <property type="entry name" value="Glucose-6-phosphate isomerase like protein, domain 1"/>
    <property type="match status" value="2"/>
</dbReference>
<feature type="domain" description="SIS" evidence="2">
    <location>
        <begin position="25"/>
        <end position="167"/>
    </location>
</feature>
<dbReference type="PROSITE" id="PS51464">
    <property type="entry name" value="SIS"/>
    <property type="match status" value="2"/>
</dbReference>
<organism evidence="3 4">
    <name type="scientific">Conexibacter woesei (strain DSM 14684 / CCUG 47730 / CIP 108061 / JCM 11494 / NBRC 100937 / ID131577)</name>
    <dbReference type="NCBI Taxonomy" id="469383"/>
    <lineage>
        <taxon>Bacteria</taxon>
        <taxon>Bacillati</taxon>
        <taxon>Actinomycetota</taxon>
        <taxon>Thermoleophilia</taxon>
        <taxon>Solirubrobacterales</taxon>
        <taxon>Conexibacteraceae</taxon>
        <taxon>Conexibacter</taxon>
    </lineage>
</organism>
<proteinExistence type="predicted"/>
<dbReference type="GO" id="GO:0004360">
    <property type="term" value="F:glutamine-fructose-6-phosphate transaminase (isomerizing) activity"/>
    <property type="evidence" value="ECO:0007669"/>
    <property type="project" value="UniProtKB-EC"/>
</dbReference>
<dbReference type="EMBL" id="CP001854">
    <property type="protein sequence ID" value="ADB54044.1"/>
    <property type="molecule type" value="Genomic_DNA"/>
</dbReference>
<dbReference type="Pfam" id="PF01380">
    <property type="entry name" value="SIS"/>
    <property type="match status" value="2"/>
</dbReference>
<dbReference type="STRING" id="469383.Cwoe_5640"/>
<reference evidence="4" key="2">
    <citation type="submission" date="2010-01" db="EMBL/GenBank/DDBJ databases">
        <title>The complete genome of Conexibacter woesei DSM 14684.</title>
        <authorList>
            <consortium name="US DOE Joint Genome Institute (JGI-PGF)"/>
            <person name="Lucas S."/>
            <person name="Copeland A."/>
            <person name="Lapidus A."/>
            <person name="Glavina del Rio T."/>
            <person name="Dalin E."/>
            <person name="Tice H."/>
            <person name="Bruce D."/>
            <person name="Goodwin L."/>
            <person name="Pitluck S."/>
            <person name="Kyrpides N."/>
            <person name="Mavromatis K."/>
            <person name="Ivanova N."/>
            <person name="Mikhailova N."/>
            <person name="Chertkov O."/>
            <person name="Brettin T."/>
            <person name="Detter J.C."/>
            <person name="Han C."/>
            <person name="Larimer F."/>
            <person name="Land M."/>
            <person name="Hauser L."/>
            <person name="Markowitz V."/>
            <person name="Cheng J.-F."/>
            <person name="Hugenholtz P."/>
            <person name="Woyke T."/>
            <person name="Wu D."/>
            <person name="Pukall R."/>
            <person name="Steenblock K."/>
            <person name="Schneider S."/>
            <person name="Klenk H.-P."/>
            <person name="Eisen J.A."/>
        </authorList>
    </citation>
    <scope>NUCLEOTIDE SEQUENCE [LARGE SCALE GENOMIC DNA]</scope>
    <source>
        <strain evidence="4">DSM 14684 / CIP 108061 / JCM 11494 / NBRC 100937 / ID131577</strain>
    </source>
</reference>
<accession>D3F0W0</accession>
<dbReference type="HOGENOM" id="CLU_012520_2_1_11"/>
<dbReference type="KEGG" id="cwo:Cwoe_5640"/>
<dbReference type="CDD" id="cd05009">
    <property type="entry name" value="SIS_GlmS_GlmD_2"/>
    <property type="match status" value="1"/>
</dbReference>
<dbReference type="eggNOG" id="COG0449">
    <property type="taxonomic scope" value="Bacteria"/>
</dbReference>
<keyword evidence="4" id="KW-1185">Reference proteome</keyword>
<dbReference type="AlphaFoldDB" id="D3F0W0"/>
<evidence type="ECO:0000313" key="3">
    <source>
        <dbReference type="EMBL" id="ADB54044.1"/>
    </source>
</evidence>